<dbReference type="AlphaFoldDB" id="A0A398AG07"/>
<gene>
    <name evidence="1" type="ORF">BRARA_B02593</name>
</gene>
<sequence>MHRAITIIHYHLTEELRDLYLHVEDPCALWLQLRQMFKPVLLQKANDQWETIRFTDFKSVDEYNSALMDIVDGLILCDEIITNEDLIYKTYSTFHPEDVQLINKAKKFTIYEDLLSYLLASEQRKQKIILVTIDKADKLLKRIRELRERVYKCLCHLVFNQIIWLYAIWSLSSRILFRSLSALSMVTRIRDIIFPLHKRTGLKLS</sequence>
<proteinExistence type="predicted"/>
<dbReference type="Proteomes" id="UP000264353">
    <property type="component" value="Chromosome A2"/>
</dbReference>
<name>A0A398AG07_BRACM</name>
<dbReference type="PANTHER" id="PTHR33325:SF11">
    <property type="entry name" value="COLD SHOCK DOMAIN-CONTAINING PROTEIN 4-LIKE"/>
    <property type="match status" value="1"/>
</dbReference>
<evidence type="ECO:0000313" key="1">
    <source>
        <dbReference type="EMBL" id="RID75554.1"/>
    </source>
</evidence>
<accession>A0A398AG07</accession>
<evidence type="ECO:0000313" key="2">
    <source>
        <dbReference type="Proteomes" id="UP000264353"/>
    </source>
</evidence>
<dbReference type="EMBL" id="CM010629">
    <property type="protein sequence ID" value="RID75554.1"/>
    <property type="molecule type" value="Genomic_DNA"/>
</dbReference>
<protein>
    <submittedName>
        <fullName evidence="1">Uncharacterized protein</fullName>
    </submittedName>
</protein>
<reference evidence="1 2" key="1">
    <citation type="submission" date="2018-06" db="EMBL/GenBank/DDBJ databases">
        <title>WGS assembly of Brassica rapa FPsc.</title>
        <authorList>
            <person name="Bowman J."/>
            <person name="Kohchi T."/>
            <person name="Yamato K."/>
            <person name="Jenkins J."/>
            <person name="Shu S."/>
            <person name="Ishizaki K."/>
            <person name="Yamaoka S."/>
            <person name="Nishihama R."/>
            <person name="Nakamura Y."/>
            <person name="Berger F."/>
            <person name="Adam C."/>
            <person name="Aki S."/>
            <person name="Althoff F."/>
            <person name="Araki T."/>
            <person name="Arteaga-Vazquez M."/>
            <person name="Balasubrmanian S."/>
            <person name="Bauer D."/>
            <person name="Boehm C."/>
            <person name="Briginshaw L."/>
            <person name="Caballero-Perez J."/>
            <person name="Catarino B."/>
            <person name="Chen F."/>
            <person name="Chiyoda S."/>
            <person name="Chovatia M."/>
            <person name="Davies K."/>
            <person name="Delmans M."/>
            <person name="Demura T."/>
            <person name="Dierschke T."/>
            <person name="Dolan L."/>
            <person name="Dorantes-Acosta A."/>
            <person name="Eklund D."/>
            <person name="Florent S."/>
            <person name="Flores-Sandoval E."/>
            <person name="Fujiyama A."/>
            <person name="Fukuzawa H."/>
            <person name="Galik B."/>
            <person name="Grimanelli D."/>
            <person name="Grimwood J."/>
            <person name="Grossniklaus U."/>
            <person name="Hamada T."/>
            <person name="Haseloff J."/>
            <person name="Hetherington A."/>
            <person name="Higo A."/>
            <person name="Hirakawa Y."/>
            <person name="Hundley H."/>
            <person name="Ikeda Y."/>
            <person name="Inoue K."/>
            <person name="Inoue S."/>
            <person name="Ishida S."/>
            <person name="Jia Q."/>
            <person name="Kakita M."/>
            <person name="Kanazawa T."/>
            <person name="Kawai Y."/>
            <person name="Kawashima T."/>
            <person name="Kennedy M."/>
            <person name="Kinose K."/>
            <person name="Kinoshita T."/>
            <person name="Kohara Y."/>
            <person name="Koide E."/>
            <person name="Komatsu K."/>
            <person name="Kopischke S."/>
            <person name="Kubo M."/>
            <person name="Kyozuka J."/>
            <person name="Lagercrantz U."/>
            <person name="Lin S."/>
            <person name="Lindquist E."/>
            <person name="Lipzen A."/>
            <person name="Lu C."/>
            <person name="Luna E."/>
            <person name="Martienssen R."/>
            <person name="Minamino N."/>
            <person name="Mizutani M."/>
            <person name="Mizutani M."/>
            <person name="Mochizuki N."/>
            <person name="Monte I."/>
            <person name="Mosher R."/>
            <person name="Nagasaki H."/>
            <person name="Nakagami H."/>
            <person name="Naramoto S."/>
            <person name="Nishitani K."/>
            <person name="Ohtani M."/>
            <person name="Okamoto T."/>
            <person name="Okumura M."/>
            <person name="Phillips J."/>
            <person name="Pollak B."/>
            <person name="Reinders A."/>
            <person name="Roevekamp M."/>
            <person name="Sano R."/>
            <person name="Sawa S."/>
            <person name="Schmid M."/>
            <person name="Shirakawa M."/>
            <person name="Solano R."/>
            <person name="Spunde A."/>
            <person name="Suetsugu N."/>
            <person name="Sugano S."/>
            <person name="Sugiyama A."/>
            <person name="Sun R."/>
            <person name="Suzuki Y."/>
            <person name="Takenaka M."/>
            <person name="Takezawa D."/>
            <person name="Tomogane H."/>
            <person name="Tsuzuki M."/>
            <person name="Ueda T."/>
            <person name="Umeda M."/>
            <person name="Ward J."/>
            <person name="Watanabe Y."/>
            <person name="Yazaki K."/>
            <person name="Yokoyama R."/>
            <person name="Yoshitake Y."/>
            <person name="Yotsui I."/>
            <person name="Zachgo S."/>
            <person name="Schmutz J."/>
        </authorList>
    </citation>
    <scope>NUCLEOTIDE SEQUENCE [LARGE SCALE GENOMIC DNA]</scope>
    <source>
        <strain evidence="2">cv. B-3</strain>
    </source>
</reference>
<organism evidence="1 2">
    <name type="scientific">Brassica campestris</name>
    <name type="common">Field mustard</name>
    <dbReference type="NCBI Taxonomy" id="3711"/>
    <lineage>
        <taxon>Eukaryota</taxon>
        <taxon>Viridiplantae</taxon>
        <taxon>Streptophyta</taxon>
        <taxon>Embryophyta</taxon>
        <taxon>Tracheophyta</taxon>
        <taxon>Spermatophyta</taxon>
        <taxon>Magnoliopsida</taxon>
        <taxon>eudicotyledons</taxon>
        <taxon>Gunneridae</taxon>
        <taxon>Pentapetalae</taxon>
        <taxon>rosids</taxon>
        <taxon>malvids</taxon>
        <taxon>Brassicales</taxon>
        <taxon>Brassicaceae</taxon>
        <taxon>Brassiceae</taxon>
        <taxon>Brassica</taxon>
    </lineage>
</organism>
<dbReference type="PANTHER" id="PTHR33325">
    <property type="entry name" value="ZINC FINGER, CCHC-TYPE-RELATED"/>
    <property type="match status" value="1"/>
</dbReference>